<gene>
    <name evidence="1" type="ORF">SHEWBE_2825</name>
</gene>
<reference evidence="2" key="1">
    <citation type="submission" date="2018-06" db="EMBL/GenBank/DDBJ databases">
        <authorList>
            <person name="Cea G.-C."/>
            <person name="William W."/>
        </authorList>
    </citation>
    <scope>NUCLEOTIDE SEQUENCE [LARGE SCALE GENOMIC DNA]</scope>
    <source>
        <strain evidence="2">DB21MT-2</strain>
    </source>
</reference>
<protein>
    <submittedName>
        <fullName evidence="1">Uncharacterized protein</fullName>
    </submittedName>
</protein>
<organism evidence="1 2">
    <name type="scientific">Shewanella benthica</name>
    <dbReference type="NCBI Taxonomy" id="43661"/>
    <lineage>
        <taxon>Bacteria</taxon>
        <taxon>Pseudomonadati</taxon>
        <taxon>Pseudomonadota</taxon>
        <taxon>Gammaproteobacteria</taxon>
        <taxon>Alteromonadales</taxon>
        <taxon>Shewanellaceae</taxon>
        <taxon>Shewanella</taxon>
    </lineage>
</organism>
<sequence>MTHSLAFLYAKFMIYTIPYKYLVSSDTNSEWY</sequence>
<evidence type="ECO:0000313" key="2">
    <source>
        <dbReference type="Proteomes" id="UP000250123"/>
    </source>
</evidence>
<dbReference type="EMBL" id="LS483452">
    <property type="protein sequence ID" value="SQH76788.1"/>
    <property type="molecule type" value="Genomic_DNA"/>
</dbReference>
<evidence type="ECO:0000313" key="1">
    <source>
        <dbReference type="EMBL" id="SQH76788.1"/>
    </source>
</evidence>
<accession>A0A330M3V3</accession>
<dbReference type="KEGG" id="sbk:SHEWBE_2825"/>
<dbReference type="Proteomes" id="UP000250123">
    <property type="component" value="Chromosome SHEWBE"/>
</dbReference>
<dbReference type="AlphaFoldDB" id="A0A330M3V3"/>
<proteinExistence type="predicted"/>
<name>A0A330M3V3_9GAMM</name>